<evidence type="ECO:0000256" key="2">
    <source>
        <dbReference type="ARBA" id="ARBA00010617"/>
    </source>
</evidence>
<feature type="non-terminal residue" evidence="10">
    <location>
        <position position="1"/>
    </location>
</feature>
<dbReference type="GO" id="GO:0016705">
    <property type="term" value="F:oxidoreductase activity, acting on paired donors, with incorporation or reduction of molecular oxygen"/>
    <property type="evidence" value="ECO:0007669"/>
    <property type="project" value="InterPro"/>
</dbReference>
<keyword evidence="7 9" id="KW-0503">Monooxygenase</keyword>
<evidence type="ECO:0000256" key="6">
    <source>
        <dbReference type="ARBA" id="ARBA00023004"/>
    </source>
</evidence>
<comment type="similarity">
    <text evidence="2 9">Belongs to the cytochrome P450 family.</text>
</comment>
<dbReference type="PRINTS" id="PR00463">
    <property type="entry name" value="EP450I"/>
</dbReference>
<dbReference type="PRINTS" id="PR00385">
    <property type="entry name" value="P450"/>
</dbReference>
<dbReference type="EMBL" id="BTRK01000004">
    <property type="protein sequence ID" value="GMR45013.1"/>
    <property type="molecule type" value="Genomic_DNA"/>
</dbReference>
<dbReference type="InterPro" id="IPR017972">
    <property type="entry name" value="Cyt_P450_CS"/>
</dbReference>
<feature type="binding site" description="axial binding residue" evidence="8">
    <location>
        <position position="433"/>
    </location>
    <ligand>
        <name>heme</name>
        <dbReference type="ChEBI" id="CHEBI:30413"/>
    </ligand>
    <ligandPart>
        <name>Fe</name>
        <dbReference type="ChEBI" id="CHEBI:18248"/>
    </ligandPart>
</feature>
<accession>A0AAN5HXP5</accession>
<evidence type="ECO:0000313" key="11">
    <source>
        <dbReference type="Proteomes" id="UP001328107"/>
    </source>
</evidence>
<dbReference type="InterPro" id="IPR002401">
    <property type="entry name" value="Cyt_P450_E_grp-I"/>
</dbReference>
<proteinExistence type="inferred from homology"/>
<evidence type="ECO:0000256" key="5">
    <source>
        <dbReference type="ARBA" id="ARBA00023002"/>
    </source>
</evidence>
<evidence type="ECO:0000256" key="4">
    <source>
        <dbReference type="ARBA" id="ARBA00022723"/>
    </source>
</evidence>
<protein>
    <recommendedName>
        <fullName evidence="12">Cytochrome P450</fullName>
    </recommendedName>
</protein>
<dbReference type="InterPro" id="IPR050476">
    <property type="entry name" value="Insect_CytP450_Detox"/>
</dbReference>
<keyword evidence="5 9" id="KW-0560">Oxidoreductase</keyword>
<keyword evidence="11" id="KW-1185">Reference proteome</keyword>
<dbReference type="Proteomes" id="UP001328107">
    <property type="component" value="Unassembled WGS sequence"/>
</dbReference>
<dbReference type="GO" id="GO:0020037">
    <property type="term" value="F:heme binding"/>
    <property type="evidence" value="ECO:0007669"/>
    <property type="project" value="InterPro"/>
</dbReference>
<sequence>QYWKRRGIPGPSSRLYYGNSKELTNFNEPSPFQIYEWTKKYGPIYGIKEGVHNMLVISDIQLLNEVFVKQFDTYYARREPALASDPDSDPRMNLFGSRGSRWKRLRTLASPSFSTNSLKKIMPIVEDSAIKLVDLMGTKHGGGEAFDASRYFNEFTLDTICRLVLGQKESNLFGNPKLESFKSIFLVHFDRPIIHLALALPQIAPVLREIGKRSNLPATRNVRELLSDIEKTVRKRVEERKECGPPSTPADFIDIFLENEAEIDYKNHGEFSTQDRVQKAITVDEVIGQVFVFLLAGYDTTSNALSYATWLLSRNQEVMRRCQEEVDEVCGDSSISFDDCQQLRYLDAACKETLRLFPLAAKGVNRIPMKNTTIVGHEIEKGTTILADTYAIHFSKELWGEDAEEFRPERWLDPEKRVAAINFLSFGAGPRLCVGMRLALMEEKILLAHILRRFDILADDKMSNLKLIGCTTISPESVPVKIRSRN</sequence>
<dbReference type="FunFam" id="1.10.630.10:FF:000182">
    <property type="entry name" value="Cytochrome P450 3A4"/>
    <property type="match status" value="1"/>
</dbReference>
<dbReference type="Gene3D" id="1.10.630.10">
    <property type="entry name" value="Cytochrome P450"/>
    <property type="match status" value="1"/>
</dbReference>
<comment type="cofactor">
    <cofactor evidence="1 8">
        <name>heme</name>
        <dbReference type="ChEBI" id="CHEBI:30413"/>
    </cofactor>
</comment>
<evidence type="ECO:0000313" key="10">
    <source>
        <dbReference type="EMBL" id="GMR45013.1"/>
    </source>
</evidence>
<dbReference type="AlphaFoldDB" id="A0AAN5HXP5"/>
<reference evidence="11" key="1">
    <citation type="submission" date="2022-10" db="EMBL/GenBank/DDBJ databases">
        <title>Genome assembly of Pristionchus species.</title>
        <authorList>
            <person name="Yoshida K."/>
            <person name="Sommer R.J."/>
        </authorList>
    </citation>
    <scope>NUCLEOTIDE SEQUENCE [LARGE SCALE GENOMIC DNA]</scope>
    <source>
        <strain evidence="11">RS5460</strain>
    </source>
</reference>
<evidence type="ECO:0000256" key="1">
    <source>
        <dbReference type="ARBA" id="ARBA00001971"/>
    </source>
</evidence>
<dbReference type="InterPro" id="IPR001128">
    <property type="entry name" value="Cyt_P450"/>
</dbReference>
<dbReference type="PANTHER" id="PTHR24292:SF102">
    <property type="entry name" value="CYTOCHROME P450 FAMILY-RELATED"/>
    <property type="match status" value="1"/>
</dbReference>
<keyword evidence="4 8" id="KW-0479">Metal-binding</keyword>
<keyword evidence="3 8" id="KW-0349">Heme</keyword>
<dbReference type="GO" id="GO:0005506">
    <property type="term" value="F:iron ion binding"/>
    <property type="evidence" value="ECO:0007669"/>
    <property type="project" value="InterPro"/>
</dbReference>
<evidence type="ECO:0000256" key="9">
    <source>
        <dbReference type="RuleBase" id="RU000461"/>
    </source>
</evidence>
<dbReference type="InterPro" id="IPR036396">
    <property type="entry name" value="Cyt_P450_sf"/>
</dbReference>
<dbReference type="PANTHER" id="PTHR24292">
    <property type="entry name" value="CYTOCHROME P450"/>
    <property type="match status" value="1"/>
</dbReference>
<gene>
    <name evidence="10" type="ORF">PMAYCL1PPCAC_15208</name>
</gene>
<dbReference type="GO" id="GO:0004497">
    <property type="term" value="F:monooxygenase activity"/>
    <property type="evidence" value="ECO:0007669"/>
    <property type="project" value="UniProtKB-KW"/>
</dbReference>
<dbReference type="SUPFAM" id="SSF48264">
    <property type="entry name" value="Cytochrome P450"/>
    <property type="match status" value="1"/>
</dbReference>
<evidence type="ECO:0000256" key="3">
    <source>
        <dbReference type="ARBA" id="ARBA00022617"/>
    </source>
</evidence>
<evidence type="ECO:0000256" key="8">
    <source>
        <dbReference type="PIRSR" id="PIRSR602401-1"/>
    </source>
</evidence>
<dbReference type="Pfam" id="PF00067">
    <property type="entry name" value="p450"/>
    <property type="match status" value="1"/>
</dbReference>
<comment type="caution">
    <text evidence="10">The sequence shown here is derived from an EMBL/GenBank/DDBJ whole genome shotgun (WGS) entry which is preliminary data.</text>
</comment>
<dbReference type="PROSITE" id="PS00086">
    <property type="entry name" value="CYTOCHROME_P450"/>
    <property type="match status" value="1"/>
</dbReference>
<keyword evidence="6 8" id="KW-0408">Iron</keyword>
<organism evidence="10 11">
    <name type="scientific">Pristionchus mayeri</name>
    <dbReference type="NCBI Taxonomy" id="1317129"/>
    <lineage>
        <taxon>Eukaryota</taxon>
        <taxon>Metazoa</taxon>
        <taxon>Ecdysozoa</taxon>
        <taxon>Nematoda</taxon>
        <taxon>Chromadorea</taxon>
        <taxon>Rhabditida</taxon>
        <taxon>Rhabditina</taxon>
        <taxon>Diplogasteromorpha</taxon>
        <taxon>Diplogasteroidea</taxon>
        <taxon>Neodiplogasteridae</taxon>
        <taxon>Pristionchus</taxon>
    </lineage>
</organism>
<evidence type="ECO:0000256" key="7">
    <source>
        <dbReference type="ARBA" id="ARBA00023033"/>
    </source>
</evidence>
<evidence type="ECO:0008006" key="12">
    <source>
        <dbReference type="Google" id="ProtNLM"/>
    </source>
</evidence>
<name>A0AAN5HXP5_9BILA</name>